<organism evidence="1 2">
    <name type="scientific">Linum trigynum</name>
    <dbReference type="NCBI Taxonomy" id="586398"/>
    <lineage>
        <taxon>Eukaryota</taxon>
        <taxon>Viridiplantae</taxon>
        <taxon>Streptophyta</taxon>
        <taxon>Embryophyta</taxon>
        <taxon>Tracheophyta</taxon>
        <taxon>Spermatophyta</taxon>
        <taxon>Magnoliopsida</taxon>
        <taxon>eudicotyledons</taxon>
        <taxon>Gunneridae</taxon>
        <taxon>Pentapetalae</taxon>
        <taxon>rosids</taxon>
        <taxon>fabids</taxon>
        <taxon>Malpighiales</taxon>
        <taxon>Linaceae</taxon>
        <taxon>Linum</taxon>
    </lineage>
</organism>
<accession>A0AAV2CG53</accession>
<evidence type="ECO:0000313" key="2">
    <source>
        <dbReference type="Proteomes" id="UP001497516"/>
    </source>
</evidence>
<dbReference type="AlphaFoldDB" id="A0AAV2CG53"/>
<name>A0AAV2CG53_9ROSI</name>
<evidence type="ECO:0000313" key="1">
    <source>
        <dbReference type="EMBL" id="CAL1355151.1"/>
    </source>
</evidence>
<dbReference type="EMBL" id="OZ034813">
    <property type="protein sequence ID" value="CAL1355151.1"/>
    <property type="molecule type" value="Genomic_DNA"/>
</dbReference>
<sequence length="118" mass="13060">MAFAVRFTFPHADLVTDAPVFTGLSFSTPGVEHVGHMLKRVAVGRFFHRGVDDIRMLRDVLVFAGVPRLHLLIVRVNCRRSHEVGPPFIGLRLLPNWLMQLASPVSAMDGSAILICSN</sequence>
<proteinExistence type="predicted"/>
<reference evidence="1 2" key="1">
    <citation type="submission" date="2024-04" db="EMBL/GenBank/DDBJ databases">
        <authorList>
            <person name="Fracassetti M."/>
        </authorList>
    </citation>
    <scope>NUCLEOTIDE SEQUENCE [LARGE SCALE GENOMIC DNA]</scope>
</reference>
<dbReference type="Proteomes" id="UP001497516">
    <property type="component" value="Chromosome 1"/>
</dbReference>
<keyword evidence="2" id="KW-1185">Reference proteome</keyword>
<gene>
    <name evidence="1" type="ORF">LTRI10_LOCUS2926</name>
</gene>
<protein>
    <submittedName>
        <fullName evidence="1">Uncharacterized protein</fullName>
    </submittedName>
</protein>